<reference evidence="2" key="1">
    <citation type="submission" date="2023-07" db="EMBL/GenBank/DDBJ databases">
        <title>30 novel species of actinomycetes from the DSMZ collection.</title>
        <authorList>
            <person name="Nouioui I."/>
        </authorList>
    </citation>
    <scope>NUCLEOTIDE SEQUENCE [LARGE SCALE GENOMIC DNA]</scope>
    <source>
        <strain evidence="2">DSM 44917</strain>
    </source>
</reference>
<organism evidence="1 2">
    <name type="scientific">Streptomyces boetiae</name>
    <dbReference type="NCBI Taxonomy" id="3075541"/>
    <lineage>
        <taxon>Bacteria</taxon>
        <taxon>Bacillati</taxon>
        <taxon>Actinomycetota</taxon>
        <taxon>Actinomycetes</taxon>
        <taxon>Kitasatosporales</taxon>
        <taxon>Streptomycetaceae</taxon>
        <taxon>Streptomyces</taxon>
    </lineage>
</organism>
<evidence type="ECO:0008006" key="3">
    <source>
        <dbReference type="Google" id="ProtNLM"/>
    </source>
</evidence>
<evidence type="ECO:0000313" key="1">
    <source>
        <dbReference type="EMBL" id="MDT0308936.1"/>
    </source>
</evidence>
<gene>
    <name evidence="1" type="ORF">RM780_18495</name>
</gene>
<dbReference type="Proteomes" id="UP001183388">
    <property type="component" value="Unassembled WGS sequence"/>
</dbReference>
<protein>
    <recommendedName>
        <fullName evidence="3">Leucine-rich repeat domain-containing protein</fullName>
    </recommendedName>
</protein>
<dbReference type="RefSeq" id="WP_311631885.1">
    <property type="nucleotide sequence ID" value="NZ_JAVREN010000028.1"/>
</dbReference>
<proteinExistence type="predicted"/>
<sequence>MDAGSAGLRIASGLVAPLVKRLFQRDDPGPALVDKPIRIAALPHAFRDSGQPHPRGLRHLTGLERLSLGREVKLDSLEDLPTGAALTSLSLPALPPRLTDIGVWPTLTHLGINPDSRPLSPSEWRAIAALPALTSITPSPHTLGDMLSTGLRLPGVGQRDLRGEPSERILRLLVSALPSLREVILDSAPEGIGPLSQLPRPERLHVY</sequence>
<accession>A0ABU2LBT1</accession>
<keyword evidence="2" id="KW-1185">Reference proteome</keyword>
<comment type="caution">
    <text evidence="1">The sequence shown here is derived from an EMBL/GenBank/DDBJ whole genome shotgun (WGS) entry which is preliminary data.</text>
</comment>
<dbReference type="EMBL" id="JAVREN010000028">
    <property type="protein sequence ID" value="MDT0308936.1"/>
    <property type="molecule type" value="Genomic_DNA"/>
</dbReference>
<name>A0ABU2LBT1_9ACTN</name>
<evidence type="ECO:0000313" key="2">
    <source>
        <dbReference type="Proteomes" id="UP001183388"/>
    </source>
</evidence>